<dbReference type="Proteomes" id="UP000516361">
    <property type="component" value="Chromosome"/>
</dbReference>
<dbReference type="KEGG" id="ocy:OSSY52_19560"/>
<evidence type="ECO:0000313" key="1">
    <source>
        <dbReference type="EMBL" id="BBE31815.1"/>
    </source>
</evidence>
<reference evidence="1 2" key="1">
    <citation type="submission" date="2018-06" db="EMBL/GenBank/DDBJ databases">
        <title>Genome sequencing of Oceanotoga sp. sy52.</title>
        <authorList>
            <person name="Mori K."/>
        </authorList>
    </citation>
    <scope>NUCLEOTIDE SEQUENCE [LARGE SCALE GENOMIC DNA]</scope>
    <source>
        <strain evidence="2">sy52</strain>
    </source>
</reference>
<accession>A0A7G1G6L3</accession>
<organism evidence="1 2">
    <name type="scientific">Tepiditoga spiralis</name>
    <dbReference type="NCBI Taxonomy" id="2108365"/>
    <lineage>
        <taxon>Bacteria</taxon>
        <taxon>Thermotogati</taxon>
        <taxon>Thermotogota</taxon>
        <taxon>Thermotogae</taxon>
        <taxon>Petrotogales</taxon>
        <taxon>Petrotogaceae</taxon>
        <taxon>Tepiditoga</taxon>
    </lineage>
</organism>
<dbReference type="InterPro" id="IPR021459">
    <property type="entry name" value="GH101-related"/>
</dbReference>
<dbReference type="InParanoid" id="A0A7G1G6L3"/>
<gene>
    <name evidence="1" type="ORF">OSSY52_19560</name>
</gene>
<evidence type="ECO:0008006" key="3">
    <source>
        <dbReference type="Google" id="ProtNLM"/>
    </source>
</evidence>
<dbReference type="AlphaFoldDB" id="A0A7G1G6L3"/>
<keyword evidence="2" id="KW-1185">Reference proteome</keyword>
<sequence>MKKTILFFFLLISAFVFSKVYILQNSHLKFSINTNNMEITAEKNGNYEIISSGKTNFIPQKLLVSKNKLSFETKNEKIIFELKDSYLSVLIEANKVETYEFLKLNGNAYTLPMQEGKYIPAYDSDWIKFLDGNIEKGSEFLSMQFLASNYKNFSSLFIIENIFNNNIKFYNENKKLKISVSHDFTSLNIKDKLQYRIYILENSSEKIAKTYKKYILEKNKFISLNKKIENNKNIKKMFGAPHIYLWSDEILIPQNIKNWKLFKQKVKDDLNSKDYNLTKHLLNIFKKNKIEDSKEALNNFNLLLKEKWIYTYLKNTICTSINKALYLRDFYNDKLSKYMNEEVKNINSMSLTQIYKINKEILYNAYKEYLYPIKNWGNGASDYILNELWNSGIKKAWFGLSDWKTGIMNSEFIKNAVDKGYVIGTYDSYHSIHEPGKELWNTAKFEDKTLYYKATIQNKEGKYLTGFLKKGRKLNPTLALNAVKNRVDKILNTGVKFNSWFLDCDGAGEFFEDYAHNTSEKMDMDARLKRIDLLSKKGLIVGTEKGNDYSSKNIIFSHGMESFVMDWSDKDLRKNQKSKYYLGKYWAAIGTPFRYSKEVPLKPIHKKIYYNQKYNLPLFQLVYHDSVISSYHWEMGSLKAPEEDINNMLREMLYCIPPLYHLDRVLWKKYKNTIINHINVWSKLHKKLANVEMTNFKILSNDKLVQMTEFKDKTKIIANFSLKNYIYKDTKIPPKSVLLCIENNKVLYSPKLYF</sequence>
<dbReference type="RefSeq" id="WP_190614605.1">
    <property type="nucleotide sequence ID" value="NZ_AP018712.1"/>
</dbReference>
<protein>
    <recommendedName>
        <fullName evidence="3">Glycosyl hydrolase</fullName>
    </recommendedName>
</protein>
<name>A0A7G1G6L3_9BACT</name>
<evidence type="ECO:0000313" key="2">
    <source>
        <dbReference type="Proteomes" id="UP000516361"/>
    </source>
</evidence>
<proteinExistence type="predicted"/>
<dbReference type="EMBL" id="AP018712">
    <property type="protein sequence ID" value="BBE31815.1"/>
    <property type="molecule type" value="Genomic_DNA"/>
</dbReference>
<dbReference type="Pfam" id="PF11308">
    <property type="entry name" value="Glyco_hydro_129"/>
    <property type="match status" value="1"/>
</dbReference>